<keyword evidence="1" id="KW-0677">Repeat</keyword>
<evidence type="ECO:0000313" key="3">
    <source>
        <dbReference type="EMBL" id="GFC94879.1"/>
    </source>
</evidence>
<dbReference type="AlphaFoldDB" id="A0A699SB71"/>
<dbReference type="InterPro" id="IPR036390">
    <property type="entry name" value="WH_DNA-bd_sf"/>
</dbReference>
<dbReference type="InterPro" id="IPR044974">
    <property type="entry name" value="Disease_R_plants"/>
</dbReference>
<accession>A0A699SB71</accession>
<gene>
    <name evidence="3" type="ORF">Tci_866849</name>
</gene>
<dbReference type="PANTHER" id="PTHR11017">
    <property type="entry name" value="LEUCINE-RICH REPEAT-CONTAINING PROTEIN"/>
    <property type="match status" value="1"/>
</dbReference>
<dbReference type="Pfam" id="PF23282">
    <property type="entry name" value="WHD_ROQ1"/>
    <property type="match status" value="1"/>
</dbReference>
<dbReference type="EMBL" id="BKCJ011151222">
    <property type="protein sequence ID" value="GFC94879.1"/>
    <property type="molecule type" value="Genomic_DNA"/>
</dbReference>
<comment type="caution">
    <text evidence="3">The sequence shown here is derived from an EMBL/GenBank/DDBJ whole genome shotgun (WGS) entry which is preliminary data.</text>
</comment>
<dbReference type="PANTHER" id="PTHR11017:SF544">
    <property type="entry name" value="ADP-RIBOSYL CYCLASE_CYCLIC ADP-RIBOSE HYDROLASE"/>
    <property type="match status" value="1"/>
</dbReference>
<evidence type="ECO:0000256" key="1">
    <source>
        <dbReference type="ARBA" id="ARBA00022737"/>
    </source>
</evidence>
<feature type="non-terminal residue" evidence="3">
    <location>
        <position position="113"/>
    </location>
</feature>
<proteinExistence type="predicted"/>
<dbReference type="SUPFAM" id="SSF46785">
    <property type="entry name" value="Winged helix' DNA-binding domain"/>
    <property type="match status" value="1"/>
</dbReference>
<name>A0A699SB71_TANCI</name>
<dbReference type="GO" id="GO:0006952">
    <property type="term" value="P:defense response"/>
    <property type="evidence" value="ECO:0007669"/>
    <property type="project" value="InterPro"/>
</dbReference>
<sequence length="113" mass="13313">MEVLELSYNGLEEDCKQIFLDVACILKGWEKEEAIRVLESRGFRARIGLRVLKQKSLITYEDGELEMHDHLEEMGRNIVRQSHPDEPQRHSRLWVKEEIEYILTNDLGTSETK</sequence>
<reference evidence="3" key="1">
    <citation type="journal article" date="2019" name="Sci. Rep.">
        <title>Draft genome of Tanacetum cinerariifolium, the natural source of mosquito coil.</title>
        <authorList>
            <person name="Yamashiro T."/>
            <person name="Shiraishi A."/>
            <person name="Satake H."/>
            <person name="Nakayama K."/>
        </authorList>
    </citation>
    <scope>NUCLEOTIDE SEQUENCE</scope>
</reference>
<dbReference type="InterPro" id="IPR058192">
    <property type="entry name" value="WHD_ROQ1-like"/>
</dbReference>
<protein>
    <submittedName>
        <fullName evidence="3">Toll/interleukin-1 receptor (TIR) domain-containing protein</fullName>
    </submittedName>
</protein>
<organism evidence="3">
    <name type="scientific">Tanacetum cinerariifolium</name>
    <name type="common">Dalmatian daisy</name>
    <name type="synonym">Chrysanthemum cinerariifolium</name>
    <dbReference type="NCBI Taxonomy" id="118510"/>
    <lineage>
        <taxon>Eukaryota</taxon>
        <taxon>Viridiplantae</taxon>
        <taxon>Streptophyta</taxon>
        <taxon>Embryophyta</taxon>
        <taxon>Tracheophyta</taxon>
        <taxon>Spermatophyta</taxon>
        <taxon>Magnoliopsida</taxon>
        <taxon>eudicotyledons</taxon>
        <taxon>Gunneridae</taxon>
        <taxon>Pentapetalae</taxon>
        <taxon>asterids</taxon>
        <taxon>campanulids</taxon>
        <taxon>Asterales</taxon>
        <taxon>Asteraceae</taxon>
        <taxon>Asteroideae</taxon>
        <taxon>Anthemideae</taxon>
        <taxon>Anthemidinae</taxon>
        <taxon>Tanacetum</taxon>
    </lineage>
</organism>
<feature type="domain" description="Disease resistance protein Roq1-like winged-helix" evidence="2">
    <location>
        <begin position="13"/>
        <end position="81"/>
    </location>
</feature>
<evidence type="ECO:0000259" key="2">
    <source>
        <dbReference type="Pfam" id="PF23282"/>
    </source>
</evidence>
<keyword evidence="3" id="KW-0675">Receptor</keyword>